<dbReference type="OrthoDB" id="5070228at2759"/>
<evidence type="ECO:0000313" key="3">
    <source>
        <dbReference type="Proteomes" id="UP000283895"/>
    </source>
</evidence>
<comment type="caution">
    <text evidence="2">The sequence shown here is derived from an EMBL/GenBank/DDBJ whole genome shotgun (WGS) entry which is preliminary data.</text>
</comment>
<accession>A0A423WY24</accession>
<reference evidence="2 3" key="1">
    <citation type="submission" date="2015-09" db="EMBL/GenBank/DDBJ databases">
        <title>Host preference determinants of Valsa canker pathogens revealed by comparative genomics.</title>
        <authorList>
            <person name="Yin Z."/>
            <person name="Huang L."/>
        </authorList>
    </citation>
    <scope>NUCLEOTIDE SEQUENCE [LARGE SCALE GENOMIC DNA]</scope>
    <source>
        <strain evidence="2 3">03-1</strain>
    </source>
</reference>
<gene>
    <name evidence="2" type="ORF">VMCG_03090</name>
</gene>
<dbReference type="Proteomes" id="UP000283895">
    <property type="component" value="Unassembled WGS sequence"/>
</dbReference>
<proteinExistence type="predicted"/>
<keyword evidence="3" id="KW-1185">Reference proteome</keyword>
<dbReference type="AlphaFoldDB" id="A0A423WY24"/>
<organism evidence="2 3">
    <name type="scientific">Cytospora schulzeri</name>
    <dbReference type="NCBI Taxonomy" id="448051"/>
    <lineage>
        <taxon>Eukaryota</taxon>
        <taxon>Fungi</taxon>
        <taxon>Dikarya</taxon>
        <taxon>Ascomycota</taxon>
        <taxon>Pezizomycotina</taxon>
        <taxon>Sordariomycetes</taxon>
        <taxon>Sordariomycetidae</taxon>
        <taxon>Diaporthales</taxon>
        <taxon>Cytosporaceae</taxon>
        <taxon>Cytospora</taxon>
    </lineage>
</organism>
<dbReference type="EMBL" id="LKEA01000006">
    <property type="protein sequence ID" value="ROW08382.1"/>
    <property type="molecule type" value="Genomic_DNA"/>
</dbReference>
<evidence type="ECO:0000256" key="1">
    <source>
        <dbReference type="SAM" id="MobiDB-lite"/>
    </source>
</evidence>
<protein>
    <submittedName>
        <fullName evidence="2">Uncharacterized protein</fullName>
    </submittedName>
</protein>
<evidence type="ECO:0000313" key="2">
    <source>
        <dbReference type="EMBL" id="ROW08382.1"/>
    </source>
</evidence>
<feature type="region of interest" description="Disordered" evidence="1">
    <location>
        <begin position="143"/>
        <end position="162"/>
    </location>
</feature>
<name>A0A423WY24_9PEZI</name>
<sequence>MNTLSGPCETLVSTAHGNAALSDAEHPVAIAHHSQGVVLTPPRPAPGSASSSTYAETTTAAAAATATVVGKVHFPLPTLRAPEEETPRGSLAAGYAIVSTALEVSVAPHPHHAGQTTPPGRSRVTRADIFAGRDLLWSSEKGKELEGDDQCGPARHQQGPLPADRDFRIHIESVIYGEEDNGMRFNENPRGLGVTLTVEFCGEGPGLIVSSVALVQVMGSRKVRS</sequence>